<feature type="domain" description="Thioredoxin" evidence="8">
    <location>
        <begin position="45"/>
        <end position="208"/>
    </location>
</feature>
<dbReference type="PIRSF" id="PIRSF000239">
    <property type="entry name" value="AHPC"/>
    <property type="match status" value="1"/>
</dbReference>
<keyword evidence="10" id="KW-1185">Reference proteome</keyword>
<dbReference type="GO" id="GO:0005829">
    <property type="term" value="C:cytosol"/>
    <property type="evidence" value="ECO:0007669"/>
    <property type="project" value="TreeGrafter"/>
</dbReference>
<evidence type="ECO:0000256" key="6">
    <source>
        <dbReference type="PIRNR" id="PIRNR000239"/>
    </source>
</evidence>
<name>A0A6H0XRC1_9PEZI</name>
<evidence type="ECO:0000256" key="4">
    <source>
        <dbReference type="ARBA" id="ARBA00023284"/>
    </source>
</evidence>
<evidence type="ECO:0000313" key="10">
    <source>
        <dbReference type="Proteomes" id="UP000503462"/>
    </source>
</evidence>
<organism evidence="9 10">
    <name type="scientific">Peltaster fructicola</name>
    <dbReference type="NCBI Taxonomy" id="286661"/>
    <lineage>
        <taxon>Eukaryota</taxon>
        <taxon>Fungi</taxon>
        <taxon>Dikarya</taxon>
        <taxon>Ascomycota</taxon>
        <taxon>Pezizomycotina</taxon>
        <taxon>Dothideomycetes</taxon>
        <taxon>Dothideomycetes incertae sedis</taxon>
        <taxon>Peltaster</taxon>
    </lineage>
</organism>
<keyword evidence="1 6" id="KW-0575">Peroxidase</keyword>
<dbReference type="GO" id="GO:0045454">
    <property type="term" value="P:cell redox homeostasis"/>
    <property type="evidence" value="ECO:0007669"/>
    <property type="project" value="TreeGrafter"/>
</dbReference>
<evidence type="ECO:0000259" key="8">
    <source>
        <dbReference type="PROSITE" id="PS51352"/>
    </source>
</evidence>
<dbReference type="Pfam" id="PF00578">
    <property type="entry name" value="AhpC-TSA"/>
    <property type="match status" value="1"/>
</dbReference>
<dbReference type="InterPro" id="IPR036249">
    <property type="entry name" value="Thioredoxin-like_sf"/>
</dbReference>
<reference evidence="9 10" key="1">
    <citation type="journal article" date="2016" name="Sci. Rep.">
        <title>Peltaster fructicola genome reveals evolution from an invasive phytopathogen to an ectophytic parasite.</title>
        <authorList>
            <person name="Xu C."/>
            <person name="Chen H."/>
            <person name="Gleason M.L."/>
            <person name="Xu J.R."/>
            <person name="Liu H."/>
            <person name="Zhang R."/>
            <person name="Sun G."/>
        </authorList>
    </citation>
    <scope>NUCLEOTIDE SEQUENCE [LARGE SCALE GENOMIC DNA]</scope>
    <source>
        <strain evidence="9 10">LNHT1506</strain>
    </source>
</reference>
<evidence type="ECO:0000256" key="1">
    <source>
        <dbReference type="ARBA" id="ARBA00022559"/>
    </source>
</evidence>
<dbReference type="InterPro" id="IPR024706">
    <property type="entry name" value="Peroxiredoxin_AhpC-typ"/>
</dbReference>
<dbReference type="PANTHER" id="PTHR10681">
    <property type="entry name" value="THIOREDOXIN PEROXIDASE"/>
    <property type="match status" value="1"/>
</dbReference>
<accession>A0A6H0XRC1</accession>
<keyword evidence="4 6" id="KW-0676">Redox-active center</keyword>
<comment type="similarity">
    <text evidence="5">Belongs to the peroxiredoxin family. Prx6 subfamily.</text>
</comment>
<dbReference type="InterPro" id="IPR013766">
    <property type="entry name" value="Thioredoxin_domain"/>
</dbReference>
<evidence type="ECO:0000256" key="7">
    <source>
        <dbReference type="PIRSR" id="PIRSR000239-1"/>
    </source>
</evidence>
<evidence type="ECO:0000313" key="9">
    <source>
        <dbReference type="EMBL" id="QIW97311.1"/>
    </source>
</evidence>
<dbReference type="CDD" id="cd03016">
    <property type="entry name" value="PRX_1cys"/>
    <property type="match status" value="1"/>
</dbReference>
<dbReference type="FunFam" id="3.40.30.10:FF:000011">
    <property type="entry name" value="Peroxiredoxin PRX1"/>
    <property type="match status" value="1"/>
</dbReference>
<dbReference type="Gene3D" id="3.40.30.10">
    <property type="entry name" value="Glutaredoxin"/>
    <property type="match status" value="1"/>
</dbReference>
<protein>
    <recommendedName>
        <fullName evidence="8">Thioredoxin domain-containing protein</fullName>
    </recommendedName>
</protein>
<evidence type="ECO:0000256" key="5">
    <source>
        <dbReference type="ARBA" id="ARBA00025719"/>
    </source>
</evidence>
<dbReference type="SUPFAM" id="SSF52833">
    <property type="entry name" value="Thioredoxin-like"/>
    <property type="match status" value="1"/>
</dbReference>
<dbReference type="EMBL" id="CP051140">
    <property type="protein sequence ID" value="QIW97311.1"/>
    <property type="molecule type" value="Genomic_DNA"/>
</dbReference>
<dbReference type="InterPro" id="IPR019479">
    <property type="entry name" value="Peroxiredoxin_C"/>
</dbReference>
<dbReference type="InterPro" id="IPR050217">
    <property type="entry name" value="Peroxiredoxin"/>
</dbReference>
<proteinExistence type="inferred from homology"/>
<dbReference type="Pfam" id="PF10417">
    <property type="entry name" value="1-cysPrx_C"/>
    <property type="match status" value="1"/>
</dbReference>
<dbReference type="OrthoDB" id="2996783at2759"/>
<keyword evidence="2 6" id="KW-0049">Antioxidant</keyword>
<dbReference type="Gene3D" id="3.30.1020.10">
    <property type="entry name" value="Antioxidant, Horf6, Chain A, domain2"/>
    <property type="match status" value="1"/>
</dbReference>
<dbReference type="Proteomes" id="UP000503462">
    <property type="component" value="Chromosome 2"/>
</dbReference>
<dbReference type="GO" id="GO:0042744">
    <property type="term" value="P:hydrogen peroxide catabolic process"/>
    <property type="evidence" value="ECO:0007669"/>
    <property type="project" value="TreeGrafter"/>
</dbReference>
<dbReference type="GO" id="GO:0008379">
    <property type="term" value="F:thioredoxin peroxidase activity"/>
    <property type="evidence" value="ECO:0007669"/>
    <property type="project" value="TreeGrafter"/>
</dbReference>
<keyword evidence="3 6" id="KW-0560">Oxidoreductase</keyword>
<dbReference type="InterPro" id="IPR000866">
    <property type="entry name" value="AhpC/TSA"/>
</dbReference>
<feature type="active site" description="Cysteine sulfenic acid (-SOH) intermediate; for peroxidase activity" evidence="7">
    <location>
        <position position="87"/>
    </location>
</feature>
<evidence type="ECO:0000256" key="2">
    <source>
        <dbReference type="ARBA" id="ARBA00022862"/>
    </source>
</evidence>
<dbReference type="GO" id="GO:0033554">
    <property type="term" value="P:cellular response to stress"/>
    <property type="evidence" value="ECO:0007669"/>
    <property type="project" value="TreeGrafter"/>
</dbReference>
<dbReference type="GO" id="GO:0006979">
    <property type="term" value="P:response to oxidative stress"/>
    <property type="evidence" value="ECO:0007669"/>
    <property type="project" value="TreeGrafter"/>
</dbReference>
<dbReference type="InterPro" id="IPR045020">
    <property type="entry name" value="PRX_1cys"/>
</dbReference>
<sequence length="258" mass="28652">MAATVFRSTLRAFASPARCSAVQSSLLSRQALPALRRYASEQPRLRIGATAPNFKAKTTIGEIDFHEWKKGAWTVLFSHPADFTPVCTTELGAFAKFKDEWESKNIKMIGLSTNDLGSHEEWLSDIKDVTSNTVTFPLIADTDRKIAFLYDMIDEQELGKSNAEGLAMTIRSVFIIDPNNKIRLSMMYPASTGRNTAEVARVLEALQTHEKHGVNTPIDWTLGQDVIVPPAVSTADAKKKFGEVREAKPYLRYVSVKG</sequence>
<comment type="function">
    <text evidence="6">Thiol-specific peroxidase that catalyzes the reduction of hydrogen peroxide and organic hydroperoxides to water and alcohols, respectively.</text>
</comment>
<dbReference type="PROSITE" id="PS51352">
    <property type="entry name" value="THIOREDOXIN_2"/>
    <property type="match status" value="1"/>
</dbReference>
<gene>
    <name evidence="9" type="ORF">AMS68_002829</name>
</gene>
<dbReference type="PANTHER" id="PTHR10681:SF121">
    <property type="entry name" value="ALKYL HYDROPEROXIDE REDUCTASE C"/>
    <property type="match status" value="1"/>
</dbReference>
<dbReference type="AlphaFoldDB" id="A0A6H0XRC1"/>
<evidence type="ECO:0000256" key="3">
    <source>
        <dbReference type="ARBA" id="ARBA00023002"/>
    </source>
</evidence>